<sequence length="205" mass="23593">MIILIGLNAFLVVLNLPQRKTPQYVAHQKAYLAARKKGWKPLATMVKNPMEKSIVARSLRIVLSHGVGSERTQTGTARAIEQIIPIIAGSLKEQVRSKVTPEASDAFNRMIDWFSRNPRDFSMDQPVHWQIRELAQKISNVEDARIKGVISKMGLFFDPSNEDRWDQKNNPTFEELLEFQIRHDIFHSVVMTSMFFYDARNNPNL</sequence>
<evidence type="ECO:0000313" key="2">
    <source>
        <dbReference type="Proteomes" id="UP000675968"/>
    </source>
</evidence>
<reference evidence="1" key="1">
    <citation type="submission" date="2021-03" db="EMBL/GenBank/DDBJ databases">
        <authorList>
            <person name="Jaffe A."/>
        </authorList>
    </citation>
    <scope>NUCLEOTIDE SEQUENCE</scope>
    <source>
        <strain evidence="1">RIFCSPLOWO2_01_FULL_AR10_48_17</strain>
    </source>
</reference>
<protein>
    <submittedName>
        <fullName evidence="1">Uncharacterized protein</fullName>
    </submittedName>
</protein>
<gene>
    <name evidence="1" type="ORF">J4215_05240</name>
</gene>
<accession>A0A8T4L3Q7</accession>
<dbReference type="AlphaFoldDB" id="A0A8T4L3Q7"/>
<dbReference type="EMBL" id="JAGVWC010000011">
    <property type="protein sequence ID" value="MBS3061958.1"/>
    <property type="molecule type" value="Genomic_DNA"/>
</dbReference>
<dbReference type="Proteomes" id="UP000675968">
    <property type="component" value="Unassembled WGS sequence"/>
</dbReference>
<name>A0A8T4L3Q7_9ARCH</name>
<organism evidence="1 2">
    <name type="scientific">Candidatus Iainarchaeum sp</name>
    <dbReference type="NCBI Taxonomy" id="3101447"/>
    <lineage>
        <taxon>Archaea</taxon>
        <taxon>Candidatus Iainarchaeota</taxon>
        <taxon>Candidatus Iainarchaeia</taxon>
        <taxon>Candidatus Iainarchaeales</taxon>
        <taxon>Candidatus Iainarchaeaceae</taxon>
        <taxon>Candidatus Iainarchaeum</taxon>
    </lineage>
</organism>
<evidence type="ECO:0000313" key="1">
    <source>
        <dbReference type="EMBL" id="MBS3061958.1"/>
    </source>
</evidence>
<proteinExistence type="predicted"/>
<reference evidence="1" key="2">
    <citation type="submission" date="2021-05" db="EMBL/GenBank/DDBJ databases">
        <title>Protein family content uncovers lineage relationships and bacterial pathway maintenance mechanisms in DPANN archaea.</title>
        <authorList>
            <person name="Castelle C.J."/>
            <person name="Meheust R."/>
            <person name="Jaffe A.L."/>
            <person name="Seitz K."/>
            <person name="Gong X."/>
            <person name="Baker B.J."/>
            <person name="Banfield J.F."/>
        </authorList>
    </citation>
    <scope>NUCLEOTIDE SEQUENCE</scope>
    <source>
        <strain evidence="1">RIFCSPLOWO2_01_FULL_AR10_48_17</strain>
    </source>
</reference>
<comment type="caution">
    <text evidence="1">The sequence shown here is derived from an EMBL/GenBank/DDBJ whole genome shotgun (WGS) entry which is preliminary data.</text>
</comment>